<proteinExistence type="predicted"/>
<evidence type="ECO:0000313" key="2">
    <source>
        <dbReference type="Proteomes" id="UP001597261"/>
    </source>
</evidence>
<evidence type="ECO:0000313" key="1">
    <source>
        <dbReference type="EMBL" id="MFD1656998.1"/>
    </source>
</evidence>
<keyword evidence="2" id="KW-1185">Reference proteome</keyword>
<reference evidence="2" key="1">
    <citation type="journal article" date="2019" name="Int. J. Syst. Evol. Microbiol.">
        <title>The Global Catalogue of Microorganisms (GCM) 10K type strain sequencing project: providing services to taxonomists for standard genome sequencing and annotation.</title>
        <authorList>
            <consortium name="The Broad Institute Genomics Platform"/>
            <consortium name="The Broad Institute Genome Sequencing Center for Infectious Disease"/>
            <person name="Wu L."/>
            <person name="Ma J."/>
        </authorList>
    </citation>
    <scope>NUCLEOTIDE SEQUENCE [LARGE SCALE GENOMIC DNA]</scope>
    <source>
        <strain evidence="2">CGMCC 1.12470</strain>
    </source>
</reference>
<organism evidence="1 2">
    <name type="scientific">Streptomyces caeni</name>
    <dbReference type="NCBI Taxonomy" id="2307231"/>
    <lineage>
        <taxon>Bacteria</taxon>
        <taxon>Bacillati</taxon>
        <taxon>Actinomycetota</taxon>
        <taxon>Actinomycetes</taxon>
        <taxon>Kitasatosporales</taxon>
        <taxon>Streptomycetaceae</taxon>
        <taxon>Streptomyces</taxon>
    </lineage>
</organism>
<dbReference type="Proteomes" id="UP001597261">
    <property type="component" value="Unassembled WGS sequence"/>
</dbReference>
<comment type="caution">
    <text evidence="1">The sequence shown here is derived from an EMBL/GenBank/DDBJ whole genome shotgun (WGS) entry which is preliminary data.</text>
</comment>
<name>A0ABW4IKH3_9ACTN</name>
<gene>
    <name evidence="1" type="ORF">ACFSL4_01790</name>
</gene>
<evidence type="ECO:0008006" key="3">
    <source>
        <dbReference type="Google" id="ProtNLM"/>
    </source>
</evidence>
<accession>A0ABW4IKH3</accession>
<dbReference type="RefSeq" id="WP_381077436.1">
    <property type="nucleotide sequence ID" value="NZ_JBHUDX010000004.1"/>
</dbReference>
<sequence>MSATPITASTRYYRRGVSKVSWVPTIADKTAPTRAELNAGTELSPETGAVDGWQITSNTEDAPALGTTFNAKVFSTTEVGNSSLTLYTSKTGTDVRSLLIRGTTGFIVWMDEGDVAGNLMDVFPVQVMSQAKTREINSLGMVQVQFAIPSEPAENVSIPA</sequence>
<protein>
    <recommendedName>
        <fullName evidence="3">Phage tail protein</fullName>
    </recommendedName>
</protein>
<dbReference type="InterPro" id="IPR058009">
    <property type="entry name" value="TTP_Phage_16"/>
</dbReference>
<dbReference type="EMBL" id="JBHUDX010000004">
    <property type="protein sequence ID" value="MFD1656998.1"/>
    <property type="molecule type" value="Genomic_DNA"/>
</dbReference>
<dbReference type="Pfam" id="PF25595">
    <property type="entry name" value="Phage_TTP_16"/>
    <property type="match status" value="1"/>
</dbReference>